<dbReference type="RefSeq" id="XP_004350533.1">
    <property type="nucleotide sequence ID" value="XM_004350482.1"/>
</dbReference>
<dbReference type="GeneID" id="14865326"/>
<dbReference type="KEGG" id="dfa:DFA_11586"/>
<reference evidence="2" key="1">
    <citation type="journal article" date="2011" name="Genome Res.">
        <title>Phylogeny-wide analysis of social amoeba genomes highlights ancient origins for complex intercellular communication.</title>
        <authorList>
            <person name="Heidel A.J."/>
            <person name="Lawal H.M."/>
            <person name="Felder M."/>
            <person name="Schilde C."/>
            <person name="Helps N.R."/>
            <person name="Tunggal B."/>
            <person name="Rivero F."/>
            <person name="John U."/>
            <person name="Schleicher M."/>
            <person name="Eichinger L."/>
            <person name="Platzer M."/>
            <person name="Noegel A.A."/>
            <person name="Schaap P."/>
            <person name="Gloeckner G."/>
        </authorList>
    </citation>
    <scope>NUCLEOTIDE SEQUENCE [LARGE SCALE GENOMIC DNA]</scope>
    <source>
        <strain evidence="2">SH3</strain>
    </source>
</reference>
<dbReference type="PANTHER" id="PTHR32556">
    <property type="entry name" value="F-BOX DOMAIN-CONTAINING PROTEIN-RELATED-RELATED"/>
    <property type="match status" value="1"/>
</dbReference>
<organism evidence="1 2">
    <name type="scientific">Cavenderia fasciculata</name>
    <name type="common">Slime mold</name>
    <name type="synonym">Dictyostelium fasciculatum</name>
    <dbReference type="NCBI Taxonomy" id="261658"/>
    <lineage>
        <taxon>Eukaryota</taxon>
        <taxon>Amoebozoa</taxon>
        <taxon>Evosea</taxon>
        <taxon>Eumycetozoa</taxon>
        <taxon>Dictyostelia</taxon>
        <taxon>Acytosteliales</taxon>
        <taxon>Cavenderiaceae</taxon>
        <taxon>Cavenderia</taxon>
    </lineage>
</organism>
<dbReference type="AlphaFoldDB" id="F4QDM8"/>
<protein>
    <recommendedName>
        <fullName evidence="3">F-box domain-containing protein</fullName>
    </recommendedName>
</protein>
<evidence type="ECO:0000313" key="2">
    <source>
        <dbReference type="Proteomes" id="UP000007797"/>
    </source>
</evidence>
<keyword evidence="2" id="KW-1185">Reference proteome</keyword>
<evidence type="ECO:0000313" key="1">
    <source>
        <dbReference type="EMBL" id="EGG13825.1"/>
    </source>
</evidence>
<accession>F4QDM8</accession>
<dbReference type="Proteomes" id="UP000007797">
    <property type="component" value="Unassembled WGS sequence"/>
</dbReference>
<gene>
    <name evidence="1" type="ORF">DFA_11586</name>
</gene>
<sequence>MHLYILSSIIKEYYKLEENDLKNERIFIRNGKLIDEAREQYQLTKQILNVAMVCKQWFKLVQSHITTYSTYFGDLTVRLTKDKASREKCYQGVKNQWAKEYSLFSRDNITTLICKHTEEYNTEEHLLDLIRHTTNLESMILYTTNNQLVHKIIQQFPHIKDIEIRMGVVELDRNGLDGLVQLSSPNIKSVSVSIHRSDERENSDLETYQGILEKYARYWCISSISHCLNTNCRIGKLYLKQLPKPTIERFFGMFQHIVLPEETELNEITTIINSNAQLQTIYIKIKFGRLFDYKSIGNKSEVCKVTELAKQYWPDLCNSIAVHQCIKMLILACDYIADEQSEEIALPFSKMMVENKKVITTFSVLPYPVYLGTT</sequence>
<proteinExistence type="predicted"/>
<name>F4QDM8_CACFS</name>
<dbReference type="EMBL" id="GL883029">
    <property type="protein sequence ID" value="EGG13825.1"/>
    <property type="molecule type" value="Genomic_DNA"/>
</dbReference>
<evidence type="ECO:0008006" key="3">
    <source>
        <dbReference type="Google" id="ProtNLM"/>
    </source>
</evidence>
<dbReference type="PANTHER" id="PTHR32556:SF7">
    <property type="entry name" value="F-BOX DOMAIN-CONTAINING PROTEIN-RELATED"/>
    <property type="match status" value="1"/>
</dbReference>